<organism evidence="1 2">
    <name type="scientific">Fusarium phyllophilum</name>
    <dbReference type="NCBI Taxonomy" id="47803"/>
    <lineage>
        <taxon>Eukaryota</taxon>
        <taxon>Fungi</taxon>
        <taxon>Dikarya</taxon>
        <taxon>Ascomycota</taxon>
        <taxon>Pezizomycotina</taxon>
        <taxon>Sordariomycetes</taxon>
        <taxon>Hypocreomycetidae</taxon>
        <taxon>Hypocreales</taxon>
        <taxon>Nectriaceae</taxon>
        <taxon>Fusarium</taxon>
        <taxon>Fusarium fujikuroi species complex</taxon>
    </lineage>
</organism>
<evidence type="ECO:0000313" key="1">
    <source>
        <dbReference type="EMBL" id="KAF5563968.1"/>
    </source>
</evidence>
<dbReference type="AlphaFoldDB" id="A0A8H5JZ52"/>
<dbReference type="EMBL" id="JAAOAQ010000161">
    <property type="protein sequence ID" value="KAF5563968.1"/>
    <property type="molecule type" value="Genomic_DNA"/>
</dbReference>
<accession>A0A8H5JZ52</accession>
<proteinExistence type="predicted"/>
<dbReference type="Proteomes" id="UP000582016">
    <property type="component" value="Unassembled WGS sequence"/>
</dbReference>
<gene>
    <name evidence="1" type="ORF">FPHYL_4995</name>
</gene>
<sequence>MSLPTTPTSWLESLPTEILQSICGQFCHHCQGKSLIPHFDLPLIIGNDLDHDTCSANAEAVQNLCALSLVSRRLRQVAQTILYHEFPSLEVRRGRLEPFLRTIIARPDLATAVKTLAYNSNLAFYLDLSLARSIYLQGLEVLGTDVNQV</sequence>
<evidence type="ECO:0008006" key="3">
    <source>
        <dbReference type="Google" id="ProtNLM"/>
    </source>
</evidence>
<keyword evidence="2" id="KW-1185">Reference proteome</keyword>
<reference evidence="1 2" key="1">
    <citation type="submission" date="2020-05" db="EMBL/GenBank/DDBJ databases">
        <title>Identification and distribution of gene clusters putatively required for synthesis of sphingolipid metabolism inhibitors in phylogenetically diverse species of the filamentous fungus Fusarium.</title>
        <authorList>
            <person name="Kim H.-S."/>
            <person name="Busman M."/>
            <person name="Brown D.W."/>
            <person name="Divon H."/>
            <person name="Uhlig S."/>
            <person name="Proctor R.H."/>
        </authorList>
    </citation>
    <scope>NUCLEOTIDE SEQUENCE [LARGE SCALE GENOMIC DNA]</scope>
    <source>
        <strain evidence="1 2">NRRL 13617</strain>
    </source>
</reference>
<dbReference type="OrthoDB" id="2520703at2759"/>
<protein>
    <recommendedName>
        <fullName evidence="3">F-box domain-containing protein</fullName>
    </recommendedName>
</protein>
<name>A0A8H5JZ52_9HYPO</name>
<evidence type="ECO:0000313" key="2">
    <source>
        <dbReference type="Proteomes" id="UP000582016"/>
    </source>
</evidence>
<comment type="caution">
    <text evidence="1">The sequence shown here is derived from an EMBL/GenBank/DDBJ whole genome shotgun (WGS) entry which is preliminary data.</text>
</comment>